<evidence type="ECO:0000259" key="2">
    <source>
        <dbReference type="Pfam" id="PF22150"/>
    </source>
</evidence>
<dbReference type="InterPro" id="IPR054402">
    <property type="entry name" value="Tt1218-like_dom"/>
</dbReference>
<reference evidence="3 4" key="1">
    <citation type="submission" date="2018-04" db="EMBL/GenBank/DDBJ databases">
        <title>Novel species isolated from glacier.</title>
        <authorList>
            <person name="Liu Q."/>
            <person name="Xin Y.-H."/>
        </authorList>
    </citation>
    <scope>NUCLEOTIDE SEQUENCE [LARGE SCALE GENOMIC DNA]</scope>
    <source>
        <strain evidence="3 4">GT1R17</strain>
    </source>
</reference>
<dbReference type="EMBL" id="QANS01000001">
    <property type="protein sequence ID" value="PTU33251.1"/>
    <property type="molecule type" value="Genomic_DNA"/>
</dbReference>
<keyword evidence="4" id="KW-1185">Reference proteome</keyword>
<accession>A0A2T5MKZ4</accession>
<dbReference type="OrthoDB" id="8547299at2"/>
<evidence type="ECO:0000313" key="3">
    <source>
        <dbReference type="EMBL" id="PTU33251.1"/>
    </source>
</evidence>
<keyword evidence="1" id="KW-1133">Transmembrane helix</keyword>
<evidence type="ECO:0000256" key="1">
    <source>
        <dbReference type="SAM" id="Phobius"/>
    </source>
</evidence>
<dbReference type="Pfam" id="PF22150">
    <property type="entry name" value="Tt1218-like"/>
    <property type="match status" value="1"/>
</dbReference>
<feature type="domain" description="Type IV pilin Tt1218-like" evidence="2">
    <location>
        <begin position="31"/>
        <end position="101"/>
    </location>
</feature>
<protein>
    <submittedName>
        <fullName evidence="3">Type IV pilus modification protein PilV</fullName>
    </submittedName>
</protein>
<dbReference type="AlphaFoldDB" id="A0A2T5MKZ4"/>
<dbReference type="InterPro" id="IPR013362">
    <property type="entry name" value="Pilus_4_PilV"/>
</dbReference>
<sequence>MSRSLQIGISLIEVLVATNILAVGLLGVAGLQTSSAANMYIAYQHGQAATLAQSMLEKLRANRTATLAGLYQHEKGKAPTAPSKDCSEASCTPAELAAWDLAIWHSMIADTSAKPYTKIPPGPMAMLPSGQTSITCKDTNCSAASVRLITIYWDAHRNGATGSNCNPESASDLACFRLAYVP</sequence>
<keyword evidence="1" id="KW-0812">Transmembrane</keyword>
<keyword evidence="1" id="KW-0472">Membrane</keyword>
<dbReference type="NCBIfam" id="TIGR02523">
    <property type="entry name" value="type_IV_pilV"/>
    <property type="match status" value="1"/>
</dbReference>
<comment type="caution">
    <text evidence="3">The sequence shown here is derived from an EMBL/GenBank/DDBJ whole genome shotgun (WGS) entry which is preliminary data.</text>
</comment>
<gene>
    <name evidence="3" type="primary">pilV</name>
    <name evidence="3" type="ORF">CJD38_03870</name>
</gene>
<evidence type="ECO:0000313" key="4">
    <source>
        <dbReference type="Proteomes" id="UP000244248"/>
    </source>
</evidence>
<dbReference type="Proteomes" id="UP000244248">
    <property type="component" value="Unassembled WGS sequence"/>
</dbReference>
<proteinExistence type="predicted"/>
<organism evidence="3 4">
    <name type="scientific">Stenotrophobium rhamnosiphilum</name>
    <dbReference type="NCBI Taxonomy" id="2029166"/>
    <lineage>
        <taxon>Bacteria</taxon>
        <taxon>Pseudomonadati</taxon>
        <taxon>Pseudomonadota</taxon>
        <taxon>Gammaproteobacteria</taxon>
        <taxon>Nevskiales</taxon>
        <taxon>Nevskiaceae</taxon>
        <taxon>Stenotrophobium</taxon>
    </lineage>
</organism>
<dbReference type="RefSeq" id="WP_146165910.1">
    <property type="nucleotide sequence ID" value="NZ_QANS01000001.1"/>
</dbReference>
<name>A0A2T5MKZ4_9GAMM</name>
<feature type="transmembrane region" description="Helical" evidence="1">
    <location>
        <begin position="7"/>
        <end position="31"/>
    </location>
</feature>